<feature type="compositionally biased region" description="Acidic residues" evidence="11">
    <location>
        <begin position="1271"/>
        <end position="1281"/>
    </location>
</feature>
<dbReference type="InterPro" id="IPR013083">
    <property type="entry name" value="Znf_RING/FYVE/PHD"/>
</dbReference>
<dbReference type="Gene3D" id="3.30.40.10">
    <property type="entry name" value="Zinc/RING finger domain, C3HC4 (zinc finger)"/>
    <property type="match status" value="1"/>
</dbReference>
<dbReference type="GO" id="GO:0003682">
    <property type="term" value="F:chromatin binding"/>
    <property type="evidence" value="ECO:0007669"/>
    <property type="project" value="TreeGrafter"/>
</dbReference>
<dbReference type="Gene3D" id="3.40.50.300">
    <property type="entry name" value="P-loop containing nucleotide triphosphate hydrolases"/>
    <property type="match status" value="1"/>
</dbReference>
<dbReference type="Pfam" id="PF18585">
    <property type="entry name" value="zf-CCCH_6"/>
    <property type="match status" value="1"/>
</dbReference>
<keyword evidence="16" id="KW-1185">Reference proteome</keyword>
<evidence type="ECO:0000256" key="8">
    <source>
        <dbReference type="ARBA" id="ARBA00022833"/>
    </source>
</evidence>
<dbReference type="CDD" id="cd18793">
    <property type="entry name" value="SF2_C_SNF"/>
    <property type="match status" value="1"/>
</dbReference>
<dbReference type="InterPro" id="IPR000330">
    <property type="entry name" value="SNF2_N"/>
</dbReference>
<keyword evidence="9" id="KW-0067">ATP-binding</keyword>
<evidence type="ECO:0000259" key="14">
    <source>
        <dbReference type="PROSITE" id="PS51194"/>
    </source>
</evidence>
<dbReference type="SMART" id="SM00249">
    <property type="entry name" value="PHD"/>
    <property type="match status" value="2"/>
</dbReference>
<feature type="domain" description="Chromo" evidence="12">
    <location>
        <begin position="458"/>
        <end position="522"/>
    </location>
</feature>
<dbReference type="PANTHER" id="PTHR45623:SF17">
    <property type="entry name" value="CHROMODOMAIN-HELICASE-DNA-BINDING PROTEIN 3-RELATED"/>
    <property type="match status" value="1"/>
</dbReference>
<dbReference type="SUPFAM" id="SSF52540">
    <property type="entry name" value="P-loop containing nucleoside triphosphate hydrolases"/>
    <property type="match status" value="2"/>
</dbReference>
<dbReference type="Gene3D" id="3.40.50.10810">
    <property type="entry name" value="Tandem AAA-ATPase domain"/>
    <property type="match status" value="1"/>
</dbReference>
<keyword evidence="8" id="KW-0862">Zinc</keyword>
<feature type="compositionally biased region" description="Low complexity" evidence="11">
    <location>
        <begin position="1414"/>
        <end position="1430"/>
    </location>
</feature>
<dbReference type="Gene3D" id="2.40.50.40">
    <property type="match status" value="1"/>
</dbReference>
<feature type="compositionally biased region" description="Acidic residues" evidence="11">
    <location>
        <begin position="44"/>
        <end position="55"/>
    </location>
</feature>
<evidence type="ECO:0000256" key="11">
    <source>
        <dbReference type="SAM" id="MobiDB-lite"/>
    </source>
</evidence>
<dbReference type="GO" id="GO:0000785">
    <property type="term" value="C:chromatin"/>
    <property type="evidence" value="ECO:0007669"/>
    <property type="project" value="TreeGrafter"/>
</dbReference>
<dbReference type="Pfam" id="PF23614">
    <property type="entry name" value="DUF7141"/>
    <property type="match status" value="1"/>
</dbReference>
<dbReference type="GO" id="GO:0005524">
    <property type="term" value="F:ATP binding"/>
    <property type="evidence" value="ECO:0007669"/>
    <property type="project" value="UniProtKB-KW"/>
</dbReference>
<keyword evidence="5" id="KW-0547">Nucleotide-binding</keyword>
<dbReference type="Proteomes" id="UP000248961">
    <property type="component" value="Unassembled WGS sequence"/>
</dbReference>
<dbReference type="SUPFAM" id="SSF54160">
    <property type="entry name" value="Chromo domain-like"/>
    <property type="match status" value="2"/>
</dbReference>
<feature type="region of interest" description="Disordered" evidence="11">
    <location>
        <begin position="1414"/>
        <end position="1433"/>
    </location>
</feature>
<dbReference type="PROSITE" id="PS50013">
    <property type="entry name" value="CHROMO_2"/>
    <property type="match status" value="1"/>
</dbReference>
<dbReference type="SUPFAM" id="SSF57903">
    <property type="entry name" value="FYVE/PHD zinc finger"/>
    <property type="match status" value="1"/>
</dbReference>
<evidence type="ECO:0000313" key="16">
    <source>
        <dbReference type="Proteomes" id="UP000248961"/>
    </source>
</evidence>
<dbReference type="InterPro" id="IPR011011">
    <property type="entry name" value="Znf_FYVE_PHD"/>
</dbReference>
<dbReference type="Pfam" id="PF15446">
    <property type="entry name" value="zf-PHD-like"/>
    <property type="match status" value="1"/>
</dbReference>
<evidence type="ECO:0000256" key="3">
    <source>
        <dbReference type="ARBA" id="ARBA00022723"/>
    </source>
</evidence>
<evidence type="ECO:0000256" key="7">
    <source>
        <dbReference type="ARBA" id="ARBA00022801"/>
    </source>
</evidence>
<dbReference type="InterPro" id="IPR055565">
    <property type="entry name" value="DUF7141"/>
</dbReference>
<evidence type="ECO:0000256" key="10">
    <source>
        <dbReference type="ARBA" id="ARBA00023242"/>
    </source>
</evidence>
<gene>
    <name evidence="15" type="ORF">BO97DRAFT_473249</name>
</gene>
<evidence type="ECO:0000313" key="15">
    <source>
        <dbReference type="EMBL" id="RAL08108.1"/>
    </source>
</evidence>
<evidence type="ECO:0000256" key="4">
    <source>
        <dbReference type="ARBA" id="ARBA00022737"/>
    </source>
</evidence>
<accession>A0A395HMM6</accession>
<dbReference type="GO" id="GO:0016887">
    <property type="term" value="F:ATP hydrolysis activity"/>
    <property type="evidence" value="ECO:0007669"/>
    <property type="project" value="TreeGrafter"/>
</dbReference>
<organism evidence="15 16">
    <name type="scientific">Aspergillus homomorphus (strain CBS 101889)</name>
    <dbReference type="NCBI Taxonomy" id="1450537"/>
    <lineage>
        <taxon>Eukaryota</taxon>
        <taxon>Fungi</taxon>
        <taxon>Dikarya</taxon>
        <taxon>Ascomycota</taxon>
        <taxon>Pezizomycotina</taxon>
        <taxon>Eurotiomycetes</taxon>
        <taxon>Eurotiomycetidae</taxon>
        <taxon>Eurotiales</taxon>
        <taxon>Aspergillaceae</taxon>
        <taxon>Aspergillus</taxon>
        <taxon>Aspergillus subgen. Circumdati</taxon>
    </lineage>
</organism>
<dbReference type="GO" id="GO:0005634">
    <property type="term" value="C:nucleus"/>
    <property type="evidence" value="ECO:0007669"/>
    <property type="project" value="UniProtKB-SubCell"/>
</dbReference>
<dbReference type="VEuPathDB" id="FungiDB:BO97DRAFT_473249"/>
<dbReference type="Pfam" id="PF23615">
    <property type="entry name" value="Chromo_MIT1"/>
    <property type="match status" value="1"/>
</dbReference>
<feature type="domain" description="Helicase C-terminal" evidence="14">
    <location>
        <begin position="965"/>
        <end position="1121"/>
    </location>
</feature>
<dbReference type="PROSITE" id="PS51192">
    <property type="entry name" value="HELICASE_ATP_BIND_1"/>
    <property type="match status" value="1"/>
</dbReference>
<keyword evidence="6" id="KW-0863">Zinc-finger</keyword>
<evidence type="ECO:0000256" key="1">
    <source>
        <dbReference type="ARBA" id="ARBA00004123"/>
    </source>
</evidence>
<protein>
    <submittedName>
        <fullName evidence="15">Putative chromatin remodeling complex subunit</fullName>
    </submittedName>
</protein>
<dbReference type="RefSeq" id="XP_025547262.1">
    <property type="nucleotide sequence ID" value="XM_025700217.1"/>
</dbReference>
<feature type="compositionally biased region" description="Basic and acidic residues" evidence="11">
    <location>
        <begin position="1"/>
        <end position="17"/>
    </location>
</feature>
<dbReference type="PROSITE" id="PS51194">
    <property type="entry name" value="HELICASE_CTER"/>
    <property type="match status" value="1"/>
</dbReference>
<feature type="compositionally biased region" description="Polar residues" evidence="11">
    <location>
        <begin position="1460"/>
        <end position="1469"/>
    </location>
</feature>
<dbReference type="InterPro" id="IPR001650">
    <property type="entry name" value="Helicase_C-like"/>
</dbReference>
<dbReference type="CDD" id="cd15489">
    <property type="entry name" value="PHD_SF"/>
    <property type="match status" value="1"/>
</dbReference>
<dbReference type="InterPro" id="IPR027417">
    <property type="entry name" value="P-loop_NTPase"/>
</dbReference>
<dbReference type="GO" id="GO:0042393">
    <property type="term" value="F:histone binding"/>
    <property type="evidence" value="ECO:0007669"/>
    <property type="project" value="TreeGrafter"/>
</dbReference>
<dbReference type="InterPro" id="IPR001965">
    <property type="entry name" value="Znf_PHD"/>
</dbReference>
<feature type="compositionally biased region" description="Polar residues" evidence="11">
    <location>
        <begin position="138"/>
        <end position="154"/>
    </location>
</feature>
<feature type="region of interest" description="Disordered" evidence="11">
    <location>
        <begin position="1"/>
        <end position="61"/>
    </location>
</feature>
<dbReference type="InterPro" id="IPR040934">
    <property type="entry name" value="Znf-CCCH_6"/>
</dbReference>
<dbReference type="Pfam" id="PF00271">
    <property type="entry name" value="Helicase_C"/>
    <property type="match status" value="1"/>
</dbReference>
<feature type="region of interest" description="Disordered" evidence="11">
    <location>
        <begin position="252"/>
        <end position="271"/>
    </location>
</feature>
<keyword evidence="4" id="KW-0677">Repeat</keyword>
<comment type="subcellular location">
    <subcellularLocation>
        <location evidence="1">Nucleus</location>
    </subcellularLocation>
</comment>
<dbReference type="InterPro" id="IPR000953">
    <property type="entry name" value="Chromo/chromo_shadow_dom"/>
</dbReference>
<dbReference type="GO" id="GO:0140658">
    <property type="term" value="F:ATP-dependent chromatin remodeler activity"/>
    <property type="evidence" value="ECO:0007669"/>
    <property type="project" value="TreeGrafter"/>
</dbReference>
<feature type="compositionally biased region" description="Polar residues" evidence="11">
    <location>
        <begin position="390"/>
        <end position="400"/>
    </location>
</feature>
<dbReference type="GO" id="GO:0008270">
    <property type="term" value="F:zinc ion binding"/>
    <property type="evidence" value="ECO:0007669"/>
    <property type="project" value="UniProtKB-KW"/>
</dbReference>
<comment type="subunit">
    <text evidence="2">Component of the NuA4 histone acetyltransferase complex.</text>
</comment>
<keyword evidence="7" id="KW-0378">Hydrolase</keyword>
<dbReference type="Pfam" id="PF00176">
    <property type="entry name" value="SNF2-rel_dom"/>
    <property type="match status" value="1"/>
</dbReference>
<evidence type="ECO:0000256" key="9">
    <source>
        <dbReference type="ARBA" id="ARBA00022840"/>
    </source>
</evidence>
<dbReference type="InterPro" id="IPR038718">
    <property type="entry name" value="SNF2-like_sf"/>
</dbReference>
<dbReference type="EMBL" id="KZ824319">
    <property type="protein sequence ID" value="RAL08108.1"/>
    <property type="molecule type" value="Genomic_DNA"/>
</dbReference>
<dbReference type="PANTHER" id="PTHR45623">
    <property type="entry name" value="CHROMODOMAIN-HELICASE-DNA-BINDING PROTEIN 3-RELATED-RELATED"/>
    <property type="match status" value="1"/>
</dbReference>
<dbReference type="InterPro" id="IPR041684">
    <property type="entry name" value="Znf-PHD-like"/>
</dbReference>
<dbReference type="InterPro" id="IPR056616">
    <property type="entry name" value="Chromo_MIT1"/>
</dbReference>
<dbReference type="InterPro" id="IPR016197">
    <property type="entry name" value="Chromo-like_dom_sf"/>
</dbReference>
<sequence>MEGTDSHNEQSDQHMVDNSDSEGSLVGELLARFASGPAARSPEPDQDAPGEPDLPEDNRFDDLPLLPELAVEVPIAPSSVVEGCEYLPGHFEARYIISEEALETEGGLLYRVKLKSGEVQKTSSEQLQTLKNGSQALSNFLNYGPNESASSRSDVTSEEDSALSESRSRTRKRTQRTFFGNLSSDDGIAHSRGDSSDDDLALLSATHRRRRMLRARKSKSRSAILFPDEESDRATPVGTRHSTRARKVLRRNLRERNEDEISENEGTPKHHEKFFGAKEKFHKIPENDPFRERHRGACKSCHVIGDDYAKGPLVFCQGCTSSFHHQCLGPRASRDHLVTKVTDELFVLQCRNCLGVATAKDPAVPHQGYCAICDREGKMSRPLRDRLTPKQEQQSRQQNGGKDPITFIDMTRVNNVDNLLFRCTTCHRAFHFEHLSDVAHLTWHCQECASVPGEVGAMVAWRPVDPRAKNASEAQREYLIKWKNKSYSHASWMPGSWVWGFVNHHMRRAFFKKNLEPQRTIEEAIPEDYLRMDIIFDVRFSDTSPPGDTKRSYEADLERIDDVSQVYVKFKGLPYEEVVWDTPPDRSDVERWEDFRAAFADWVKREYVRQPNQETLRRHLAKKRKKDFKTELVKDHQPSIMTGGEAMDYQVDGINWLYYMWFKQQNAILADEMGLGKTIQVIGFMATLIQYHRCWPFLVVVPNSTCPNWRKEIKSWVPSMRVVTYYGSAVSRNLAKEYEMYADDDPTLRCHVVVTSYETMVDDASRKVLAKIPWAGLVVDEGQRLKNDKSQLYDALSRIRFPFKLLLTGTPLQNNIRELFNLLQFCDPSKKAIDLEEEYGTLSKENIPKLHDMLRPFFLRRTKAQVLTFLPPVAQIIVPVSMSVVQKKLYKSILAKNPQLIKAIFQRNGVKALKQTERHNLNNILMQLRKCLCHPFVYSRAIEERTADRMKSHRHLVDAAGKLQLLELMLPKLRDRGHRVLIFSQFLENLDIIEDFLDGVGLAHLRLDGRMTSLEKQKTIDDYNAENSPYFAFLLSTRSGGVGINLATADTVIIMDPDFNPHQDMQALSRAHRIGQKNKVLVFQLMTRSSAEEKIMQIGKKKMVLDHVLIDRLVAEEDDGQDLESVLRHGAQTLFDDDDSGDVRYDSESVDKLLDRSQAEQAKSPIEGDPESQFSFARVWANDNQNLEDRLQEMTEQTEEAAPNADIWEKILREREQAAAEEARRKAETLGRGKRKRTNIDYGNDATEPSPVKDRMERLAESDGEYRADDGFDSESDSAPDLDAEKLASIPKRTKIHGFQRIGPINLPLAMDGSAEPGQTQQPACIACKQVHPVGSCRLKLAGVEHCPLCGLAHYGYSRTCPHLRSDTQVARMLDAIKQSTEDKELVALAKKYLTGIRGSLAQQKRKLASKAAAGSATLPASTPAATSSPIVDLTSENRMETAGHPPTYPAQPFAPASDMPQQHPSHRV</sequence>
<name>A0A395HMM6_ASPHC</name>
<feature type="compositionally biased region" description="Basic and acidic residues" evidence="11">
    <location>
        <begin position="1251"/>
        <end position="1270"/>
    </location>
</feature>
<dbReference type="STRING" id="1450537.A0A395HMM6"/>
<feature type="region of interest" description="Disordered" evidence="11">
    <location>
        <begin position="1219"/>
        <end position="1281"/>
    </location>
</feature>
<dbReference type="SMART" id="SM00487">
    <property type="entry name" value="DEXDc"/>
    <property type="match status" value="1"/>
</dbReference>
<dbReference type="SMART" id="SM00490">
    <property type="entry name" value="HELICc"/>
    <property type="match status" value="1"/>
</dbReference>
<evidence type="ECO:0000256" key="2">
    <source>
        <dbReference type="ARBA" id="ARBA00011353"/>
    </source>
</evidence>
<dbReference type="InterPro" id="IPR049730">
    <property type="entry name" value="SNF2/RAD54-like_C"/>
</dbReference>
<feature type="region of interest" description="Disordered" evidence="11">
    <location>
        <begin position="138"/>
        <end position="198"/>
    </location>
</feature>
<reference evidence="15 16" key="1">
    <citation type="submission" date="2018-02" db="EMBL/GenBank/DDBJ databases">
        <title>The genomes of Aspergillus section Nigri reveals drivers in fungal speciation.</title>
        <authorList>
            <consortium name="DOE Joint Genome Institute"/>
            <person name="Vesth T.C."/>
            <person name="Nybo J."/>
            <person name="Theobald S."/>
            <person name="Brandl J."/>
            <person name="Frisvad J.C."/>
            <person name="Nielsen K.F."/>
            <person name="Lyhne E.K."/>
            <person name="Kogle M.E."/>
            <person name="Kuo A."/>
            <person name="Riley R."/>
            <person name="Clum A."/>
            <person name="Nolan M."/>
            <person name="Lipzen A."/>
            <person name="Salamov A."/>
            <person name="Henrissat B."/>
            <person name="Wiebenga A."/>
            <person name="De vries R.P."/>
            <person name="Grigoriev I.V."/>
            <person name="Mortensen U.H."/>
            <person name="Andersen M.R."/>
            <person name="Baker S.E."/>
        </authorList>
    </citation>
    <scope>NUCLEOTIDE SEQUENCE [LARGE SCALE GENOMIC DNA]</scope>
    <source>
        <strain evidence="15 16">CBS 101889</strain>
    </source>
</reference>
<dbReference type="InterPro" id="IPR014001">
    <property type="entry name" value="Helicase_ATP-bd"/>
</dbReference>
<dbReference type="OrthoDB" id="5857104at2759"/>
<evidence type="ECO:0000256" key="6">
    <source>
        <dbReference type="ARBA" id="ARBA00022771"/>
    </source>
</evidence>
<feature type="region of interest" description="Disordered" evidence="11">
    <location>
        <begin position="1439"/>
        <end position="1469"/>
    </location>
</feature>
<feature type="region of interest" description="Disordered" evidence="11">
    <location>
        <begin position="384"/>
        <end position="404"/>
    </location>
</feature>
<proteinExistence type="predicted"/>
<keyword evidence="3" id="KW-0479">Metal-binding</keyword>
<feature type="compositionally biased region" description="Basic and acidic residues" evidence="11">
    <location>
        <begin position="1219"/>
        <end position="1231"/>
    </location>
</feature>
<dbReference type="GO" id="GO:0003677">
    <property type="term" value="F:DNA binding"/>
    <property type="evidence" value="ECO:0007669"/>
    <property type="project" value="TreeGrafter"/>
</dbReference>
<feature type="domain" description="Helicase ATP-binding" evidence="13">
    <location>
        <begin position="658"/>
        <end position="829"/>
    </location>
</feature>
<keyword evidence="10" id="KW-0539">Nucleus</keyword>
<dbReference type="GeneID" id="37204506"/>
<evidence type="ECO:0000256" key="5">
    <source>
        <dbReference type="ARBA" id="ARBA00022741"/>
    </source>
</evidence>
<evidence type="ECO:0000259" key="12">
    <source>
        <dbReference type="PROSITE" id="PS50013"/>
    </source>
</evidence>
<evidence type="ECO:0000259" key="13">
    <source>
        <dbReference type="PROSITE" id="PS51192"/>
    </source>
</evidence>